<accession>A0A1I0M1G4</accession>
<organism evidence="2 3">
    <name type="scientific">[Clostridium] fimetarium</name>
    <dbReference type="NCBI Taxonomy" id="99656"/>
    <lineage>
        <taxon>Bacteria</taxon>
        <taxon>Bacillati</taxon>
        <taxon>Bacillota</taxon>
        <taxon>Clostridia</taxon>
        <taxon>Lachnospirales</taxon>
        <taxon>Lachnospiraceae</taxon>
    </lineage>
</organism>
<evidence type="ECO:0000259" key="1">
    <source>
        <dbReference type="Pfam" id="PF12728"/>
    </source>
</evidence>
<sequence>MNIELDEKQIIDKVIGDLKRHNLLTEQAQNVTVNYIADDQDVLYTIAETAKIMKTNTSYVYKLVNAGLIPVLKLGSYKIRKTSLGEFLAKYEGKDLTDPSHIVELEVSKIE</sequence>
<dbReference type="EMBL" id="FOJI01000001">
    <property type="protein sequence ID" value="SEV81529.1"/>
    <property type="molecule type" value="Genomic_DNA"/>
</dbReference>
<protein>
    <submittedName>
        <fullName evidence="2">DNA binding domain-containing protein, excisionase family</fullName>
    </submittedName>
</protein>
<keyword evidence="3" id="KW-1185">Reference proteome</keyword>
<dbReference type="OrthoDB" id="2083128at2"/>
<dbReference type="AlphaFoldDB" id="A0A1I0M1G4"/>
<evidence type="ECO:0000313" key="2">
    <source>
        <dbReference type="EMBL" id="SEV81529.1"/>
    </source>
</evidence>
<proteinExistence type="predicted"/>
<dbReference type="RefSeq" id="WP_092449338.1">
    <property type="nucleotide sequence ID" value="NZ_FOJI01000001.1"/>
</dbReference>
<dbReference type="Pfam" id="PF12728">
    <property type="entry name" value="HTH_17"/>
    <property type="match status" value="1"/>
</dbReference>
<gene>
    <name evidence="2" type="ORF">SAMN05421659_10122</name>
</gene>
<dbReference type="InterPro" id="IPR041657">
    <property type="entry name" value="HTH_17"/>
</dbReference>
<reference evidence="2 3" key="1">
    <citation type="submission" date="2016-10" db="EMBL/GenBank/DDBJ databases">
        <authorList>
            <person name="de Groot N.N."/>
        </authorList>
    </citation>
    <scope>NUCLEOTIDE SEQUENCE [LARGE SCALE GENOMIC DNA]</scope>
    <source>
        <strain evidence="2 3">DSM 9179</strain>
    </source>
</reference>
<feature type="domain" description="Helix-turn-helix" evidence="1">
    <location>
        <begin position="43"/>
        <end position="90"/>
    </location>
</feature>
<dbReference type="STRING" id="99656.SAMN05421659_10122"/>
<dbReference type="Proteomes" id="UP000199701">
    <property type="component" value="Unassembled WGS sequence"/>
</dbReference>
<name>A0A1I0M1G4_9FIRM</name>
<evidence type="ECO:0000313" key="3">
    <source>
        <dbReference type="Proteomes" id="UP000199701"/>
    </source>
</evidence>